<keyword evidence="2" id="KW-1185">Reference proteome</keyword>
<organism evidence="1 2">
    <name type="scientific">Kingdonia uniflora</name>
    <dbReference type="NCBI Taxonomy" id="39325"/>
    <lineage>
        <taxon>Eukaryota</taxon>
        <taxon>Viridiplantae</taxon>
        <taxon>Streptophyta</taxon>
        <taxon>Embryophyta</taxon>
        <taxon>Tracheophyta</taxon>
        <taxon>Spermatophyta</taxon>
        <taxon>Magnoliopsida</taxon>
        <taxon>Ranunculales</taxon>
        <taxon>Circaeasteraceae</taxon>
        <taxon>Kingdonia</taxon>
    </lineage>
</organism>
<gene>
    <name evidence="1" type="ORF">GIB67_038353</name>
</gene>
<protein>
    <submittedName>
        <fullName evidence="1">Uncharacterized protein</fullName>
    </submittedName>
</protein>
<proteinExistence type="predicted"/>
<evidence type="ECO:0000313" key="2">
    <source>
        <dbReference type="Proteomes" id="UP000541444"/>
    </source>
</evidence>
<accession>A0A7J7KWD6</accession>
<sequence>MLETTKWVELQRKWSYALAFKSISPNVRESAILEGVTREWGKLIPHIPHISYEQDSRTFIANFQNPDDLRTIFEHKASGSSKTSFIRILVNLITNKPLVLLIPSL</sequence>
<reference evidence="1 2" key="1">
    <citation type="journal article" date="2020" name="IScience">
        <title>Genome Sequencing of the Endangered Kingdonia uniflora (Circaeasteraceae, Ranunculales) Reveals Potential Mechanisms of Evolutionary Specialization.</title>
        <authorList>
            <person name="Sun Y."/>
            <person name="Deng T."/>
            <person name="Zhang A."/>
            <person name="Moore M.J."/>
            <person name="Landis J.B."/>
            <person name="Lin N."/>
            <person name="Zhang H."/>
            <person name="Zhang X."/>
            <person name="Huang J."/>
            <person name="Zhang X."/>
            <person name="Sun H."/>
            <person name="Wang H."/>
        </authorList>
    </citation>
    <scope>NUCLEOTIDE SEQUENCE [LARGE SCALE GENOMIC DNA]</scope>
    <source>
        <strain evidence="1">TB1705</strain>
        <tissue evidence="1">Leaf</tissue>
    </source>
</reference>
<dbReference type="AlphaFoldDB" id="A0A7J7KWD6"/>
<dbReference type="EMBL" id="JACGCM010002828">
    <property type="protein sequence ID" value="KAF6134632.1"/>
    <property type="molecule type" value="Genomic_DNA"/>
</dbReference>
<evidence type="ECO:0000313" key="1">
    <source>
        <dbReference type="EMBL" id="KAF6134632.1"/>
    </source>
</evidence>
<name>A0A7J7KWD6_9MAGN</name>
<dbReference type="Proteomes" id="UP000541444">
    <property type="component" value="Unassembled WGS sequence"/>
</dbReference>
<feature type="non-terminal residue" evidence="1">
    <location>
        <position position="105"/>
    </location>
</feature>
<comment type="caution">
    <text evidence="1">The sequence shown here is derived from an EMBL/GenBank/DDBJ whole genome shotgun (WGS) entry which is preliminary data.</text>
</comment>